<evidence type="ECO:0000256" key="1">
    <source>
        <dbReference type="SAM" id="MobiDB-lite"/>
    </source>
</evidence>
<organism evidence="5 6">
    <name type="scientific">Enterococcus camelliae</name>
    <dbReference type="NCBI Taxonomy" id="453959"/>
    <lineage>
        <taxon>Bacteria</taxon>
        <taxon>Bacillati</taxon>
        <taxon>Bacillota</taxon>
        <taxon>Bacilli</taxon>
        <taxon>Lactobacillales</taxon>
        <taxon>Enterococcaceae</taxon>
        <taxon>Enterococcus</taxon>
    </lineage>
</organism>
<dbReference type="Pfam" id="PF04536">
    <property type="entry name" value="TPM_phosphatase"/>
    <property type="match status" value="1"/>
</dbReference>
<evidence type="ECO:0000313" key="5">
    <source>
        <dbReference type="EMBL" id="MFD2729706.1"/>
    </source>
</evidence>
<dbReference type="EMBL" id="JBHUMO010000058">
    <property type="protein sequence ID" value="MFD2729706.1"/>
    <property type="molecule type" value="Genomic_DNA"/>
</dbReference>
<proteinExistence type="predicted"/>
<keyword evidence="6" id="KW-1185">Reference proteome</keyword>
<sequence>MKWNKKLAILGAFVLLLWLFPTKGHAQSVDDQASLFTEEQITVLNQLAANLDEKIKGRVYIVTTTSNDDSEETYADNYLRNKVGNNQNGSVFLIDMGQRGYHVSTSGNMIDYLTDSRLEKMLDSIQENLSAGSYFEAAKSYLEESSAYVSDGVPGGHYRVDRDTGKITYYKVLTPFEIIIALTVASIISLITFFWIKSTYQLKRKTYHYPFREKATVTLADQSDRLTKSFVTTRRIPKPSNNNNGGGFGGGSTTHSSGGGTFGGGGGKF</sequence>
<keyword evidence="3" id="KW-0732">Signal</keyword>
<feature type="domain" description="TPM" evidence="4">
    <location>
        <begin position="29"/>
        <end position="145"/>
    </location>
</feature>
<accession>A0ABW5TKS2</accession>
<evidence type="ECO:0000256" key="3">
    <source>
        <dbReference type="SAM" id="SignalP"/>
    </source>
</evidence>
<dbReference type="Gene3D" id="3.10.310.50">
    <property type="match status" value="1"/>
</dbReference>
<protein>
    <submittedName>
        <fullName evidence="5">TPM domain-containing protein</fullName>
    </submittedName>
</protein>
<keyword evidence="2" id="KW-0812">Transmembrane</keyword>
<comment type="caution">
    <text evidence="5">The sequence shown here is derived from an EMBL/GenBank/DDBJ whole genome shotgun (WGS) entry which is preliminary data.</text>
</comment>
<dbReference type="RefSeq" id="WP_379982314.1">
    <property type="nucleotide sequence ID" value="NZ_JBHUMO010000058.1"/>
</dbReference>
<evidence type="ECO:0000256" key="2">
    <source>
        <dbReference type="SAM" id="Phobius"/>
    </source>
</evidence>
<gene>
    <name evidence="5" type="ORF">ACFSR0_09785</name>
</gene>
<reference evidence="6" key="1">
    <citation type="journal article" date="2019" name="Int. J. Syst. Evol. Microbiol.">
        <title>The Global Catalogue of Microorganisms (GCM) 10K type strain sequencing project: providing services to taxonomists for standard genome sequencing and annotation.</title>
        <authorList>
            <consortium name="The Broad Institute Genomics Platform"/>
            <consortium name="The Broad Institute Genome Sequencing Center for Infectious Disease"/>
            <person name="Wu L."/>
            <person name="Ma J."/>
        </authorList>
    </citation>
    <scope>NUCLEOTIDE SEQUENCE [LARGE SCALE GENOMIC DNA]</scope>
    <source>
        <strain evidence="6">TISTR 932</strain>
    </source>
</reference>
<feature type="transmembrane region" description="Helical" evidence="2">
    <location>
        <begin position="178"/>
        <end position="196"/>
    </location>
</feature>
<keyword evidence="2" id="KW-0472">Membrane</keyword>
<name>A0ABW5TKS2_9ENTE</name>
<evidence type="ECO:0000313" key="6">
    <source>
        <dbReference type="Proteomes" id="UP001597427"/>
    </source>
</evidence>
<evidence type="ECO:0000259" key="4">
    <source>
        <dbReference type="Pfam" id="PF04536"/>
    </source>
</evidence>
<keyword evidence="2" id="KW-1133">Transmembrane helix</keyword>
<feature type="signal peptide" evidence="3">
    <location>
        <begin position="1"/>
        <end position="26"/>
    </location>
</feature>
<dbReference type="Proteomes" id="UP001597427">
    <property type="component" value="Unassembled WGS sequence"/>
</dbReference>
<feature type="compositionally biased region" description="Gly residues" evidence="1">
    <location>
        <begin position="244"/>
        <end position="269"/>
    </location>
</feature>
<feature type="chain" id="PRO_5046519697" evidence="3">
    <location>
        <begin position="27"/>
        <end position="269"/>
    </location>
</feature>
<feature type="region of interest" description="Disordered" evidence="1">
    <location>
        <begin position="235"/>
        <end position="269"/>
    </location>
</feature>
<dbReference type="InterPro" id="IPR007621">
    <property type="entry name" value="TPM_dom"/>
</dbReference>